<proteinExistence type="predicted"/>
<accession>A0AAV6IYN7</accession>
<keyword evidence="2" id="KW-1185">Reference proteome</keyword>
<organism evidence="1 2">
    <name type="scientific">Rhododendron griersonianum</name>
    <dbReference type="NCBI Taxonomy" id="479676"/>
    <lineage>
        <taxon>Eukaryota</taxon>
        <taxon>Viridiplantae</taxon>
        <taxon>Streptophyta</taxon>
        <taxon>Embryophyta</taxon>
        <taxon>Tracheophyta</taxon>
        <taxon>Spermatophyta</taxon>
        <taxon>Magnoliopsida</taxon>
        <taxon>eudicotyledons</taxon>
        <taxon>Gunneridae</taxon>
        <taxon>Pentapetalae</taxon>
        <taxon>asterids</taxon>
        <taxon>Ericales</taxon>
        <taxon>Ericaceae</taxon>
        <taxon>Ericoideae</taxon>
        <taxon>Rhodoreae</taxon>
        <taxon>Rhododendron</taxon>
    </lineage>
</organism>
<sequence>MRLCNKLKKHANGDTGGDNAVIELVSVRRPFCFNHVLILTSEKMRLFASVFLSFLCLPDSVKDSIIDEMFRFARSMLNDDENAGLEVLPFVVDVALGTGSSYFVLFSSKLSFVLENMMDHLLLFCFG</sequence>
<evidence type="ECO:0000313" key="2">
    <source>
        <dbReference type="Proteomes" id="UP000823749"/>
    </source>
</evidence>
<dbReference type="AlphaFoldDB" id="A0AAV6IYN7"/>
<protein>
    <submittedName>
        <fullName evidence="1">Uncharacterized protein</fullName>
    </submittedName>
</protein>
<reference evidence="1" key="1">
    <citation type="submission" date="2020-08" db="EMBL/GenBank/DDBJ databases">
        <title>Plant Genome Project.</title>
        <authorList>
            <person name="Zhang R.-G."/>
        </authorList>
    </citation>
    <scope>NUCLEOTIDE SEQUENCE</scope>
    <source>
        <strain evidence="1">WSP0</strain>
        <tissue evidence="1">Leaf</tissue>
    </source>
</reference>
<dbReference type="EMBL" id="JACTNZ010000009">
    <property type="protein sequence ID" value="KAG5532145.1"/>
    <property type="molecule type" value="Genomic_DNA"/>
</dbReference>
<gene>
    <name evidence="1" type="ORF">RHGRI_026682</name>
</gene>
<comment type="caution">
    <text evidence="1">The sequence shown here is derived from an EMBL/GenBank/DDBJ whole genome shotgun (WGS) entry which is preliminary data.</text>
</comment>
<evidence type="ECO:0000313" key="1">
    <source>
        <dbReference type="EMBL" id="KAG5532145.1"/>
    </source>
</evidence>
<name>A0AAV6IYN7_9ERIC</name>
<dbReference type="Proteomes" id="UP000823749">
    <property type="component" value="Chromosome 9"/>
</dbReference>